<sequence>MINEHFYNKFNSHVFDGTYSIQIDELIKEKKQKNKNDILLTRFDSYIYRIFRRELKLPFGIVFNEFWELTRDTQLLLKLVHFDPYDLVYEPFAEDLEDVMEGHQLHLIPPLLVKYAQKGLISCELGANVGVATLHRRNIEEMDEDFEPLKSMLLEQLAPVLEARPANAWQLLVDENPLQVLQIFLRDHFLLAYDNIPTERWAIQHKQHPDYVKAVLDSLVYAIEKHKNNTQLTEMVQLDGGFYGVTDGRTWLKGLHKDLSNEAFTQNL</sequence>
<organism evidence="1 2">
    <name type="scientific">Microscilla marina ATCC 23134</name>
    <dbReference type="NCBI Taxonomy" id="313606"/>
    <lineage>
        <taxon>Bacteria</taxon>
        <taxon>Pseudomonadati</taxon>
        <taxon>Bacteroidota</taxon>
        <taxon>Cytophagia</taxon>
        <taxon>Cytophagales</taxon>
        <taxon>Microscillaceae</taxon>
        <taxon>Microscilla</taxon>
    </lineage>
</organism>
<name>A1ZZZ6_MICM2</name>
<proteinExistence type="predicted"/>
<dbReference type="EMBL" id="AAWS01000086">
    <property type="protein sequence ID" value="EAY24038.1"/>
    <property type="molecule type" value="Genomic_DNA"/>
</dbReference>
<evidence type="ECO:0000313" key="1">
    <source>
        <dbReference type="EMBL" id="EAY24038.1"/>
    </source>
</evidence>
<keyword evidence="2" id="KW-1185">Reference proteome</keyword>
<protein>
    <submittedName>
        <fullName evidence="1">Uncharacterized protein</fullName>
    </submittedName>
</protein>
<gene>
    <name evidence="1" type="ORF">M23134_00930</name>
</gene>
<reference evidence="1 2" key="1">
    <citation type="submission" date="2007-01" db="EMBL/GenBank/DDBJ databases">
        <authorList>
            <person name="Haygood M."/>
            <person name="Podell S."/>
            <person name="Anderson C."/>
            <person name="Hopkinson B."/>
            <person name="Roe K."/>
            <person name="Barbeau K."/>
            <person name="Gaasterland T."/>
            <person name="Ferriera S."/>
            <person name="Johnson J."/>
            <person name="Kravitz S."/>
            <person name="Beeson K."/>
            <person name="Sutton G."/>
            <person name="Rogers Y.-H."/>
            <person name="Friedman R."/>
            <person name="Frazier M."/>
            <person name="Venter J.C."/>
        </authorList>
    </citation>
    <scope>NUCLEOTIDE SEQUENCE [LARGE SCALE GENOMIC DNA]</scope>
    <source>
        <strain evidence="1 2">ATCC 23134</strain>
    </source>
</reference>
<dbReference type="AlphaFoldDB" id="A1ZZZ6"/>
<evidence type="ECO:0000313" key="2">
    <source>
        <dbReference type="Proteomes" id="UP000004095"/>
    </source>
</evidence>
<dbReference type="Proteomes" id="UP000004095">
    <property type="component" value="Unassembled WGS sequence"/>
</dbReference>
<comment type="caution">
    <text evidence="1">The sequence shown here is derived from an EMBL/GenBank/DDBJ whole genome shotgun (WGS) entry which is preliminary data.</text>
</comment>
<accession>A1ZZZ6</accession>